<protein>
    <submittedName>
        <fullName evidence="1">Uncharacterized protein</fullName>
    </submittedName>
</protein>
<dbReference type="EMBL" id="JAGKQM010000012">
    <property type="protein sequence ID" value="KAH0898772.1"/>
    <property type="molecule type" value="Genomic_DNA"/>
</dbReference>
<organism evidence="1 2">
    <name type="scientific">Brassica napus</name>
    <name type="common">Rape</name>
    <dbReference type="NCBI Taxonomy" id="3708"/>
    <lineage>
        <taxon>Eukaryota</taxon>
        <taxon>Viridiplantae</taxon>
        <taxon>Streptophyta</taxon>
        <taxon>Embryophyta</taxon>
        <taxon>Tracheophyta</taxon>
        <taxon>Spermatophyta</taxon>
        <taxon>Magnoliopsida</taxon>
        <taxon>eudicotyledons</taxon>
        <taxon>Gunneridae</taxon>
        <taxon>Pentapetalae</taxon>
        <taxon>rosids</taxon>
        <taxon>malvids</taxon>
        <taxon>Brassicales</taxon>
        <taxon>Brassicaceae</taxon>
        <taxon>Brassiceae</taxon>
        <taxon>Brassica</taxon>
    </lineage>
</organism>
<evidence type="ECO:0000313" key="1">
    <source>
        <dbReference type="EMBL" id="KAH0898772.1"/>
    </source>
</evidence>
<keyword evidence="2" id="KW-1185">Reference proteome</keyword>
<gene>
    <name evidence="1" type="ORF">HID58_048340</name>
</gene>
<name>A0ABQ8B1T8_BRANA</name>
<evidence type="ECO:0000313" key="2">
    <source>
        <dbReference type="Proteomes" id="UP000824890"/>
    </source>
</evidence>
<sequence>MDGFTGGGEALALTKLLQYISSIKADCMARQQANDAQLSTMVAEQITIHVFLFCEESQTKRLKRMFQTRFKIPYQFLDTNPFVDSLVQSDYHLSSEVKHQNFSISEMRRLIKETQYTLLLYIQASHASDWTDNKGNKEEKQSVNNSRRRYIDGEHWFDVEGSQDYGNLPGMDRELEEETVAEKNAGEFADEIGDGLILRVKVMRCMLIKKSSLEKLLMCKKSIMMFSMIDAKRPVKELRTQW</sequence>
<dbReference type="Proteomes" id="UP000824890">
    <property type="component" value="Unassembled WGS sequence"/>
</dbReference>
<accession>A0ABQ8B1T8</accession>
<proteinExistence type="predicted"/>
<comment type="caution">
    <text evidence="1">The sequence shown here is derived from an EMBL/GenBank/DDBJ whole genome shotgun (WGS) entry which is preliminary data.</text>
</comment>
<reference evidence="1 2" key="1">
    <citation type="submission" date="2021-05" db="EMBL/GenBank/DDBJ databases">
        <title>Genome Assembly of Synthetic Allotetraploid Brassica napus Reveals Homoeologous Exchanges between Subgenomes.</title>
        <authorList>
            <person name="Davis J.T."/>
        </authorList>
    </citation>
    <scope>NUCLEOTIDE SEQUENCE [LARGE SCALE GENOMIC DNA]</scope>
    <source>
        <strain evidence="2">cv. Da-Ae</strain>
        <tissue evidence="1">Seedling</tissue>
    </source>
</reference>